<evidence type="ECO:0000256" key="1">
    <source>
        <dbReference type="ARBA" id="ARBA00004496"/>
    </source>
</evidence>
<organism evidence="4 5">
    <name type="scientific">Niabella ginsengisoli</name>
    <dbReference type="NCBI Taxonomy" id="522298"/>
    <lineage>
        <taxon>Bacteria</taxon>
        <taxon>Pseudomonadati</taxon>
        <taxon>Bacteroidota</taxon>
        <taxon>Chitinophagia</taxon>
        <taxon>Chitinophagales</taxon>
        <taxon>Chitinophagaceae</taxon>
        <taxon>Niabella</taxon>
    </lineage>
</organism>
<evidence type="ECO:0000256" key="2">
    <source>
        <dbReference type="ARBA" id="ARBA00022917"/>
    </source>
</evidence>
<gene>
    <name evidence="4" type="ORF">MKP09_02325</name>
</gene>
<name>A0ABS9SER7_9BACT</name>
<dbReference type="InterPro" id="IPR035647">
    <property type="entry name" value="EFG_III/V"/>
</dbReference>
<dbReference type="Proteomes" id="UP001202248">
    <property type="component" value="Unassembled WGS sequence"/>
</dbReference>
<comment type="caution">
    <text evidence="4">The sequence shown here is derived from an EMBL/GenBank/DDBJ whole genome shotgun (WGS) entry which is preliminary data.</text>
</comment>
<proteinExistence type="predicted"/>
<evidence type="ECO:0000313" key="5">
    <source>
        <dbReference type="Proteomes" id="UP001202248"/>
    </source>
</evidence>
<protein>
    <recommendedName>
        <fullName evidence="3">Peptide chain release factor 3 C-terminal domain-containing protein</fullName>
    </recommendedName>
</protein>
<dbReference type="EMBL" id="JAKWBL010000001">
    <property type="protein sequence ID" value="MCH5596840.1"/>
    <property type="molecule type" value="Genomic_DNA"/>
</dbReference>
<dbReference type="InterPro" id="IPR004548">
    <property type="entry name" value="PrfC"/>
</dbReference>
<dbReference type="InterPro" id="IPR032090">
    <property type="entry name" value="RF3_C"/>
</dbReference>
<dbReference type="RefSeq" id="WP_240826254.1">
    <property type="nucleotide sequence ID" value="NZ_JAKWBL010000001.1"/>
</dbReference>
<dbReference type="PANTHER" id="PTHR43556">
    <property type="entry name" value="PEPTIDE CHAIN RELEASE FACTOR RF3"/>
    <property type="match status" value="1"/>
</dbReference>
<reference evidence="4 5" key="1">
    <citation type="submission" date="2022-02" db="EMBL/GenBank/DDBJ databases">
        <authorList>
            <person name="Min J."/>
        </authorList>
    </citation>
    <scope>NUCLEOTIDE SEQUENCE [LARGE SCALE GENOMIC DNA]</scope>
    <source>
        <strain evidence="4 5">GR10-1</strain>
    </source>
</reference>
<feature type="domain" description="Peptide chain release factor 3 C-terminal" evidence="3">
    <location>
        <begin position="2"/>
        <end position="111"/>
    </location>
</feature>
<dbReference type="Gene3D" id="3.30.70.3280">
    <property type="entry name" value="Peptide chain release factor 3, domain III"/>
    <property type="match status" value="1"/>
</dbReference>
<accession>A0ABS9SER7</accession>
<dbReference type="InterPro" id="IPR038467">
    <property type="entry name" value="RF3_dom_3_sf"/>
</dbReference>
<dbReference type="Pfam" id="PF16658">
    <property type="entry name" value="RF3_C"/>
    <property type="match status" value="1"/>
</dbReference>
<dbReference type="PANTHER" id="PTHR43556:SF2">
    <property type="entry name" value="PEPTIDE CHAIN RELEASE FACTOR RF3"/>
    <property type="match status" value="1"/>
</dbReference>
<comment type="subcellular location">
    <subcellularLocation>
        <location evidence="1">Cytoplasm</location>
    </subcellularLocation>
</comment>
<dbReference type="SUPFAM" id="SSF54980">
    <property type="entry name" value="EF-G C-terminal domain-like"/>
    <property type="match status" value="1"/>
</dbReference>
<keyword evidence="2" id="KW-0648">Protein biosynthesis</keyword>
<keyword evidence="5" id="KW-1185">Reference proteome</keyword>
<evidence type="ECO:0000313" key="4">
    <source>
        <dbReference type="EMBL" id="MCH5596840.1"/>
    </source>
</evidence>
<evidence type="ECO:0000259" key="3">
    <source>
        <dbReference type="Pfam" id="PF16658"/>
    </source>
</evidence>
<sequence length="130" mass="14923">MNKDPMKTKQLEKGLLQLTDEGVAQLFTQFGGTKKIIGCVGELQFEVIQYRLLHEYGAAVEFRALPFYKACWLTSKDAKKLDDFTKFKLANSGEDKDGHVVYLAQSEWFLNTEISNNPDIEFHFTSEIHK</sequence>